<name>A0A0H3JPY5_STAAM</name>
<reference evidence="1 2" key="1">
    <citation type="journal article" date="2001" name="Lancet">
        <title>Whole genome sequencing of meticillin-resistant Staphylococcus aureus.</title>
        <authorList>
            <person name="Kuroda M."/>
            <person name="Ohta T."/>
            <person name="Uchiyama I."/>
            <person name="Baba T."/>
            <person name="Yuzawa H."/>
            <person name="Kobayashi I."/>
            <person name="Cui L."/>
            <person name="Oguchi A."/>
            <person name="Aoki K."/>
            <person name="Nagai Y."/>
            <person name="Lian J."/>
            <person name="Ito T."/>
            <person name="Kanamori M."/>
            <person name="Matsumaru H."/>
            <person name="Maruyama A."/>
            <person name="Murakami H."/>
            <person name="Hosoyama A."/>
            <person name="Mizutani-Ui Y."/>
            <person name="Takahashi N.K."/>
            <person name="Sawano T."/>
            <person name="Inoue R."/>
            <person name="Kaito C."/>
            <person name="Sekimizu K."/>
            <person name="Hirakawa H."/>
            <person name="Kuhara S."/>
            <person name="Goto S."/>
            <person name="Yabuzaki J."/>
            <person name="Kanehisa M."/>
            <person name="Yamashita A."/>
            <person name="Oshima K."/>
            <person name="Furuya K."/>
            <person name="Yoshino C."/>
            <person name="Shiba T."/>
            <person name="Hattori M."/>
            <person name="Ogasawara N."/>
            <person name="Hayashi H."/>
            <person name="Hiramatsu K."/>
        </authorList>
    </citation>
    <scope>NUCLEOTIDE SEQUENCE [LARGE SCALE GENOMIC DNA]</scope>
    <source>
        <strain evidence="2">Mu50 / ATCC 700699</strain>
    </source>
</reference>
<dbReference type="KEGG" id="sav:SAV0404"/>
<dbReference type="InterPro" id="IPR046100">
    <property type="entry name" value="DUF6037"/>
</dbReference>
<organism evidence="1 2">
    <name type="scientific">Staphylococcus aureus (strain Mu50 / ATCC 700699)</name>
    <dbReference type="NCBI Taxonomy" id="158878"/>
    <lineage>
        <taxon>Bacteria</taxon>
        <taxon>Bacillati</taxon>
        <taxon>Bacillota</taxon>
        <taxon>Bacilli</taxon>
        <taxon>Bacillales</taxon>
        <taxon>Staphylococcaceae</taxon>
        <taxon>Staphylococcus</taxon>
    </lineage>
</organism>
<dbReference type="Proteomes" id="UP000002481">
    <property type="component" value="Chromosome"/>
</dbReference>
<dbReference type="EMBL" id="BA000017">
    <property type="protein sequence ID" value="BAB56566.1"/>
    <property type="molecule type" value="Genomic_DNA"/>
</dbReference>
<dbReference type="Pfam" id="PF19503">
    <property type="entry name" value="DUF6037"/>
    <property type="match status" value="1"/>
</dbReference>
<evidence type="ECO:0000313" key="2">
    <source>
        <dbReference type="Proteomes" id="UP000002481"/>
    </source>
</evidence>
<dbReference type="RefSeq" id="WP_000248477.1">
    <property type="nucleotide sequence ID" value="NC_002758.2"/>
</dbReference>
<accession>A0A0H3JPY5</accession>
<dbReference type="AlphaFoldDB" id="A0A0H3JPY5"/>
<dbReference type="GeneID" id="93824176"/>
<evidence type="ECO:0000313" key="1">
    <source>
        <dbReference type="EMBL" id="BAB56566.1"/>
    </source>
</evidence>
<protein>
    <submittedName>
        <fullName evidence="1">Uncharacterized protein</fullName>
    </submittedName>
</protein>
<proteinExistence type="predicted"/>
<dbReference type="HOGENOM" id="CLU_112823_0_0_9"/>
<sequence>MVNVFENLKLLKLDMKDKGWVIDSFYFRYKQQNYIVLVKLFEKEEKVPEYALLKLEFLKENDFSDMLAVYANSVKLYTDTKTIREYFGIEYSSNLGDVLFQFSQTLARFIPTEVSEKKNEDQKEAMCFSLSQSDSEDPRKKYCFSVRRNPLKGNGELGKRSPFNDNKTRLYRPSLYERLGSDTNLSFRYSMNPDDEETDEGIIAKWTKNKIE</sequence>
<gene>
    <name evidence="1" type="ordered locus">SAV0404</name>
</gene>